<evidence type="ECO:0000256" key="2">
    <source>
        <dbReference type="ARBA" id="ARBA00006484"/>
    </source>
</evidence>
<feature type="coiled-coil region" evidence="10">
    <location>
        <begin position="86"/>
        <end position="113"/>
    </location>
</feature>
<dbReference type="Pfam" id="PF04082">
    <property type="entry name" value="Fungal_trans"/>
    <property type="match status" value="1"/>
</dbReference>
<reference evidence="13 14" key="1">
    <citation type="journal article" date="2019" name="Fungal Biol. Biotechnol.">
        <title>Draft genome sequence of fastidious pathogen Ceratobasidium theobromae, which causes vascular-streak dieback in Theobroma cacao.</title>
        <authorList>
            <person name="Ali S.S."/>
            <person name="Asman A."/>
            <person name="Shao J."/>
            <person name="Firmansyah A.P."/>
            <person name="Susilo A.W."/>
            <person name="Rosmana A."/>
            <person name="McMahon P."/>
            <person name="Junaid M."/>
            <person name="Guest D."/>
            <person name="Kheng T.Y."/>
            <person name="Meinhardt L.W."/>
            <person name="Bailey B.A."/>
        </authorList>
    </citation>
    <scope>NUCLEOTIDE SEQUENCE [LARGE SCALE GENOMIC DNA]</scope>
    <source>
        <strain evidence="13 14">CT2</strain>
    </source>
</reference>
<dbReference type="PRINTS" id="PR00081">
    <property type="entry name" value="GDHRDH"/>
</dbReference>
<dbReference type="InterPro" id="IPR036291">
    <property type="entry name" value="NAD(P)-bd_dom_sf"/>
</dbReference>
<dbReference type="CDD" id="cd05233">
    <property type="entry name" value="SDR_c"/>
    <property type="match status" value="1"/>
</dbReference>
<evidence type="ECO:0000256" key="6">
    <source>
        <dbReference type="ARBA" id="ARBA00023015"/>
    </source>
</evidence>
<dbReference type="Pfam" id="PF13561">
    <property type="entry name" value="adh_short_C2"/>
    <property type="match status" value="1"/>
</dbReference>
<dbReference type="GO" id="GO:0006351">
    <property type="term" value="P:DNA-templated transcription"/>
    <property type="evidence" value="ECO:0007669"/>
    <property type="project" value="InterPro"/>
</dbReference>
<evidence type="ECO:0000256" key="11">
    <source>
        <dbReference type="SAM" id="MobiDB-lite"/>
    </source>
</evidence>
<dbReference type="GO" id="GO:0005634">
    <property type="term" value="C:nucleus"/>
    <property type="evidence" value="ECO:0007669"/>
    <property type="project" value="UniProtKB-SubCell"/>
</dbReference>
<evidence type="ECO:0000259" key="12">
    <source>
        <dbReference type="PROSITE" id="PS50048"/>
    </source>
</evidence>
<dbReference type="CDD" id="cd00067">
    <property type="entry name" value="GAL4"/>
    <property type="match status" value="1"/>
</dbReference>
<comment type="subcellular location">
    <subcellularLocation>
        <location evidence="1">Nucleus</location>
    </subcellularLocation>
</comment>
<dbReference type="EMBL" id="SSOP01000026">
    <property type="protein sequence ID" value="KAB5594067.1"/>
    <property type="molecule type" value="Genomic_DNA"/>
</dbReference>
<evidence type="ECO:0000313" key="14">
    <source>
        <dbReference type="Proteomes" id="UP000383932"/>
    </source>
</evidence>
<comment type="similarity">
    <text evidence="2">Belongs to the short-chain dehydrogenases/reductases (SDR) family.</text>
</comment>
<dbReference type="GO" id="GO:0000981">
    <property type="term" value="F:DNA-binding transcription factor activity, RNA polymerase II-specific"/>
    <property type="evidence" value="ECO:0007669"/>
    <property type="project" value="InterPro"/>
</dbReference>
<dbReference type="GO" id="GO:0016874">
    <property type="term" value="F:ligase activity"/>
    <property type="evidence" value="ECO:0007669"/>
    <property type="project" value="UniProtKB-KW"/>
</dbReference>
<dbReference type="PANTHER" id="PTHR47338:SF29">
    <property type="entry name" value="ZN(2)-C6 FUNGAL-TYPE DOMAIN-CONTAINING PROTEIN"/>
    <property type="match status" value="1"/>
</dbReference>
<dbReference type="InterPro" id="IPR050815">
    <property type="entry name" value="TF_fung"/>
</dbReference>
<keyword evidence="14" id="KW-1185">Reference proteome</keyword>
<dbReference type="AlphaFoldDB" id="A0A5N5QS63"/>
<evidence type="ECO:0000256" key="4">
    <source>
        <dbReference type="ARBA" id="ARBA00022857"/>
    </source>
</evidence>
<keyword evidence="13" id="KW-0808">Transferase</keyword>
<dbReference type="Proteomes" id="UP000383932">
    <property type="component" value="Unassembled WGS sequence"/>
</dbReference>
<evidence type="ECO:0000313" key="13">
    <source>
        <dbReference type="EMBL" id="KAB5594067.1"/>
    </source>
</evidence>
<dbReference type="Gene3D" id="3.40.50.720">
    <property type="entry name" value="NAD(P)-binding Rossmann-like Domain"/>
    <property type="match status" value="1"/>
</dbReference>
<dbReference type="SMART" id="SM00822">
    <property type="entry name" value="PKS_KR"/>
    <property type="match status" value="1"/>
</dbReference>
<dbReference type="InterPro" id="IPR001138">
    <property type="entry name" value="Zn2Cys6_DnaBD"/>
</dbReference>
<evidence type="ECO:0000256" key="9">
    <source>
        <dbReference type="ARBA" id="ARBA00023308"/>
    </source>
</evidence>
<evidence type="ECO:0000256" key="10">
    <source>
        <dbReference type="SAM" id="Coils"/>
    </source>
</evidence>
<name>A0A5N5QS63_9AGAM</name>
<keyword evidence="8" id="KW-0539">Nucleus</keyword>
<keyword evidence="13" id="KW-0548">Nucleotidyltransferase</keyword>
<dbReference type="GO" id="GO:0016491">
    <property type="term" value="F:oxidoreductase activity"/>
    <property type="evidence" value="ECO:0007669"/>
    <property type="project" value="UniProtKB-KW"/>
</dbReference>
<evidence type="ECO:0000256" key="7">
    <source>
        <dbReference type="ARBA" id="ARBA00023163"/>
    </source>
</evidence>
<dbReference type="InterPro" id="IPR002347">
    <property type="entry name" value="SDR_fam"/>
</dbReference>
<dbReference type="SMART" id="SM00906">
    <property type="entry name" value="Fungal_trans"/>
    <property type="match status" value="1"/>
</dbReference>
<keyword evidence="13" id="KW-0436">Ligase</keyword>
<evidence type="ECO:0000256" key="1">
    <source>
        <dbReference type="ARBA" id="ARBA00004123"/>
    </source>
</evidence>
<accession>A0A5N5QS63</accession>
<sequence length="1077" mass="118199">MPRVQSAGSGSQAPSAQALRRNQACHQCRKRKLKCDAQKPCATCTKSHRLAVSSNPALIGTQPECTYDEFTPENPPPVPEGPRAKYQRLESRINELEALLREQKAKEANLAANTTLSIPSLQTPPFLSLPTPSSVGSPNDVPALLHDSHFNTILTDDPSLFIPSIPAHAAYISPSSSSESDQRLIPHDWPPRLPPPDLLHHLIDIFFACHPHALYLVHRPTFMASLTFSPKSPAFPHLSLLHAICAYASIFSYRVQTPPANIEGDLFPKRNAPARKALDDSFAERHVRWSRQARDDATSVGNNLIECTQSLVVMVGYYHLTGRWVELWASAGLAVRYCVPLGLNNRPGFHTARTHPKTWIRNGGRSILPDPENAIEREQRTNLFWIAYAYERFQTAVGPWPMSLDDEDISQVFPCKLADFEAGNEVDLNRQCMQTPGFLTAHIQETTDSFTLFIKGICETSDSEKSINHSHTASVLLSKVKILILRVGHRYPNIADIRDTPAFRHLESTIATFRSTFPPEYQEPIVQTSKGFDTQLYVAHLIPHVAIILMHEEHANIESPNCLSAQKSLLAARAILDLVYLVCSTSYDITRLPPVCTFCWFMSVRVLVRVLKHKTQAGQRSESVTIRSEIEVIRLAFARMGERIPLALRHGKMLEELLQAELYHLDDKLYGTCTYEQIFDPAYIREGGNFDWPEPASLVEVTGQENTETGSGATSNHAHTPETSIMVDNGPILTDVPTSASATLEQLLQSIDPNSFLMSSGYADLMQFPLLPPGVAPAYFKLIPSGASARGLRASMHTLLGQSPKQLFNLILSTTLSFSITMALLAGKVALITGSSRGIGRACAVEAARQGAKLVLHYLGDDVTTQEAQSLKKEIESLGTQAAIVPGDIAKQETAVVKTAVESFGRLDVLVSNAGICPFHTFLDMPPEVWERTRSVNLDGSFFVVQAAAKQMEQQKPQGGSIVAVSSISALVGGALQTHYTPTKAGVLSLMQSCAVALGKYNIRCNAVLPGTIATDINKEDLSDVKKREYMESRTCLGRLGVPEDLAGPVVFLASDMARYVTGASLLVDGGLFVNLQ</sequence>
<keyword evidence="7" id="KW-0804">Transcription</keyword>
<proteinExistence type="inferred from homology"/>
<dbReference type="GO" id="GO:0016779">
    <property type="term" value="F:nucleotidyltransferase activity"/>
    <property type="evidence" value="ECO:0007669"/>
    <property type="project" value="UniProtKB-KW"/>
</dbReference>
<dbReference type="Pfam" id="PF00172">
    <property type="entry name" value="Zn_clus"/>
    <property type="match status" value="1"/>
</dbReference>
<dbReference type="PROSITE" id="PS50048">
    <property type="entry name" value="ZN2_CY6_FUNGAL_2"/>
    <property type="match status" value="1"/>
</dbReference>
<evidence type="ECO:0000256" key="5">
    <source>
        <dbReference type="ARBA" id="ARBA00023002"/>
    </source>
</evidence>
<evidence type="ECO:0000256" key="8">
    <source>
        <dbReference type="ARBA" id="ARBA00023242"/>
    </source>
</evidence>
<dbReference type="PANTHER" id="PTHR47338">
    <property type="entry name" value="ZN(II)2CYS6 TRANSCRIPTION FACTOR (EUROFUNG)-RELATED"/>
    <property type="match status" value="1"/>
</dbReference>
<feature type="region of interest" description="Disordered" evidence="11">
    <location>
        <begin position="1"/>
        <end position="21"/>
    </location>
</feature>
<keyword evidence="3" id="KW-0479">Metal-binding</keyword>
<dbReference type="CDD" id="cd12148">
    <property type="entry name" value="fungal_TF_MHR"/>
    <property type="match status" value="1"/>
</dbReference>
<dbReference type="InterPro" id="IPR057326">
    <property type="entry name" value="KR_dom"/>
</dbReference>
<dbReference type="GO" id="GO:0008270">
    <property type="term" value="F:zinc ion binding"/>
    <property type="evidence" value="ECO:0007669"/>
    <property type="project" value="InterPro"/>
</dbReference>
<keyword evidence="10" id="KW-0175">Coiled coil</keyword>
<dbReference type="PRINTS" id="PR00080">
    <property type="entry name" value="SDRFAMILY"/>
</dbReference>
<dbReference type="SUPFAM" id="SSF57701">
    <property type="entry name" value="Zn2/Cys6 DNA-binding domain"/>
    <property type="match status" value="1"/>
</dbReference>
<dbReference type="InterPro" id="IPR007219">
    <property type="entry name" value="XnlR_reg_dom"/>
</dbReference>
<keyword evidence="4" id="KW-0521">NADP</keyword>
<dbReference type="Gene3D" id="4.10.240.10">
    <property type="entry name" value="Zn(2)-C6 fungal-type DNA-binding domain"/>
    <property type="match status" value="1"/>
</dbReference>
<keyword evidence="9" id="KW-0684">Rhamnose metabolism</keyword>
<dbReference type="OrthoDB" id="39175at2759"/>
<feature type="domain" description="Zn(2)-C6 fungal-type" evidence="12">
    <location>
        <begin position="24"/>
        <end position="67"/>
    </location>
</feature>
<dbReference type="GO" id="GO:0019301">
    <property type="term" value="P:rhamnose catabolic process"/>
    <property type="evidence" value="ECO:0007669"/>
    <property type="project" value="UniProtKB-ARBA"/>
</dbReference>
<dbReference type="GO" id="GO:0003677">
    <property type="term" value="F:DNA binding"/>
    <property type="evidence" value="ECO:0007669"/>
    <property type="project" value="InterPro"/>
</dbReference>
<feature type="compositionally biased region" description="Low complexity" evidence="11">
    <location>
        <begin position="1"/>
        <end position="18"/>
    </location>
</feature>
<protein>
    <submittedName>
        <fullName evidence="13">Glutamate-ammonia-ligase adenylyltransferase</fullName>
    </submittedName>
</protein>
<keyword evidence="6" id="KW-0805">Transcription regulation</keyword>
<dbReference type="SUPFAM" id="SSF51735">
    <property type="entry name" value="NAD(P)-binding Rossmann-fold domains"/>
    <property type="match status" value="1"/>
</dbReference>
<dbReference type="FunFam" id="3.40.50.720:FF:000417">
    <property type="entry name" value="Glucose 1-dehydrogenase, putative"/>
    <property type="match status" value="1"/>
</dbReference>
<organism evidence="13 14">
    <name type="scientific">Ceratobasidium theobromae</name>
    <dbReference type="NCBI Taxonomy" id="1582974"/>
    <lineage>
        <taxon>Eukaryota</taxon>
        <taxon>Fungi</taxon>
        <taxon>Dikarya</taxon>
        <taxon>Basidiomycota</taxon>
        <taxon>Agaricomycotina</taxon>
        <taxon>Agaricomycetes</taxon>
        <taxon>Cantharellales</taxon>
        <taxon>Ceratobasidiaceae</taxon>
        <taxon>Ceratobasidium</taxon>
    </lineage>
</organism>
<dbReference type="InterPro" id="IPR036864">
    <property type="entry name" value="Zn2-C6_fun-type_DNA-bd_sf"/>
</dbReference>
<evidence type="ECO:0000256" key="3">
    <source>
        <dbReference type="ARBA" id="ARBA00022723"/>
    </source>
</evidence>
<dbReference type="SMART" id="SM00066">
    <property type="entry name" value="GAL4"/>
    <property type="match status" value="1"/>
</dbReference>
<comment type="caution">
    <text evidence="13">The sequence shown here is derived from an EMBL/GenBank/DDBJ whole genome shotgun (WGS) entry which is preliminary data.</text>
</comment>
<keyword evidence="5" id="KW-0560">Oxidoreductase</keyword>
<gene>
    <name evidence="13" type="ORF">CTheo_2536</name>
</gene>